<dbReference type="EMBL" id="JACHIF010000001">
    <property type="protein sequence ID" value="MBB5036734.1"/>
    <property type="molecule type" value="Genomic_DNA"/>
</dbReference>
<reference evidence="2 3" key="1">
    <citation type="submission" date="2020-08" db="EMBL/GenBank/DDBJ databases">
        <title>Genomic Encyclopedia of Type Strains, Phase IV (KMG-IV): sequencing the most valuable type-strain genomes for metagenomic binning, comparative biology and taxonomic classification.</title>
        <authorList>
            <person name="Goeker M."/>
        </authorList>
    </citation>
    <scope>NUCLEOTIDE SEQUENCE [LARGE SCALE GENOMIC DNA]</scope>
    <source>
        <strain evidence="2 3">DSM 12251</strain>
    </source>
</reference>
<dbReference type="Pfam" id="PF13489">
    <property type="entry name" value="Methyltransf_23"/>
    <property type="match status" value="1"/>
</dbReference>
<sequence>MKSASPVFDNSYPGEWSGKTNLAESAPRQRDSHGLLPLEGTVNDPAYREILADYEKELKSWPCGSVDRLADLGAGVRHFSRFAARQFPGAQILHVEPHATAIPHDPSQVEEPAPNLRFLQADLERLTVKPESLSAVVSVHALFRLKMPQVLLRKMHSWLQPGGRIYLCDVGRPIHAGEWRNFILKSSLRSEGWRKTLELMTRNRAIYDEHKHIAKLQKHGRCWMHSHETFVEAVRSAGFEVLRHRTIYRGCSDLVVAMKPLTTPLSPLP</sequence>
<protein>
    <submittedName>
        <fullName evidence="2">Ubiquinone/menaquinone biosynthesis C-methylase UbiE</fullName>
    </submittedName>
</protein>
<comment type="caution">
    <text evidence="2">The sequence shown here is derived from an EMBL/GenBank/DDBJ whole genome shotgun (WGS) entry which is preliminary data.</text>
</comment>
<keyword evidence="2" id="KW-0489">Methyltransferase</keyword>
<organism evidence="2 3">
    <name type="scientific">Prosthecobacter dejongeii</name>
    <dbReference type="NCBI Taxonomy" id="48465"/>
    <lineage>
        <taxon>Bacteria</taxon>
        <taxon>Pseudomonadati</taxon>
        <taxon>Verrucomicrobiota</taxon>
        <taxon>Verrucomicrobiia</taxon>
        <taxon>Verrucomicrobiales</taxon>
        <taxon>Verrucomicrobiaceae</taxon>
        <taxon>Prosthecobacter</taxon>
    </lineage>
</organism>
<proteinExistence type="predicted"/>
<dbReference type="GO" id="GO:0032259">
    <property type="term" value="P:methylation"/>
    <property type="evidence" value="ECO:0007669"/>
    <property type="project" value="UniProtKB-KW"/>
</dbReference>
<dbReference type="Gene3D" id="3.40.50.150">
    <property type="entry name" value="Vaccinia Virus protein VP39"/>
    <property type="match status" value="1"/>
</dbReference>
<dbReference type="Proteomes" id="UP000534294">
    <property type="component" value="Unassembled WGS sequence"/>
</dbReference>
<evidence type="ECO:0000313" key="2">
    <source>
        <dbReference type="EMBL" id="MBB5036734.1"/>
    </source>
</evidence>
<gene>
    <name evidence="2" type="ORF">HNQ64_000968</name>
</gene>
<keyword evidence="3" id="KW-1185">Reference proteome</keyword>
<evidence type="ECO:0000313" key="3">
    <source>
        <dbReference type="Proteomes" id="UP000534294"/>
    </source>
</evidence>
<feature type="region of interest" description="Disordered" evidence="1">
    <location>
        <begin position="1"/>
        <end position="38"/>
    </location>
</feature>
<dbReference type="GO" id="GO:0008168">
    <property type="term" value="F:methyltransferase activity"/>
    <property type="evidence" value="ECO:0007669"/>
    <property type="project" value="UniProtKB-KW"/>
</dbReference>
<dbReference type="CDD" id="cd02440">
    <property type="entry name" value="AdoMet_MTases"/>
    <property type="match status" value="1"/>
</dbReference>
<dbReference type="AlphaFoldDB" id="A0A7W7YIG7"/>
<dbReference type="SUPFAM" id="SSF53335">
    <property type="entry name" value="S-adenosyl-L-methionine-dependent methyltransferases"/>
    <property type="match status" value="1"/>
</dbReference>
<keyword evidence="2" id="KW-0830">Ubiquinone</keyword>
<accession>A0A7W7YIG7</accession>
<dbReference type="RefSeq" id="WP_184205874.1">
    <property type="nucleotide sequence ID" value="NZ_JACHIF010000001.1"/>
</dbReference>
<name>A0A7W7YIG7_9BACT</name>
<keyword evidence="2" id="KW-0808">Transferase</keyword>
<evidence type="ECO:0000256" key="1">
    <source>
        <dbReference type="SAM" id="MobiDB-lite"/>
    </source>
</evidence>
<dbReference type="InterPro" id="IPR029063">
    <property type="entry name" value="SAM-dependent_MTases_sf"/>
</dbReference>